<name>A0A0B6WWX0_9BACT</name>
<proteinExistence type="predicted"/>
<reference evidence="1 2" key="1">
    <citation type="submission" date="2013-12" db="EMBL/GenBank/DDBJ databases">
        <authorList>
            <person name="Stott M."/>
        </authorList>
    </citation>
    <scope>NUCLEOTIDE SEQUENCE [LARGE SCALE GENOMIC DNA]</scope>
    <source>
        <strain evidence="1 2">K22</strain>
    </source>
</reference>
<accession>A0A0B6WWX0</accession>
<keyword evidence="2" id="KW-1185">Reference proteome</keyword>
<dbReference type="EMBL" id="CBXV010000004">
    <property type="protein sequence ID" value="CDM65242.1"/>
    <property type="molecule type" value="Genomic_DNA"/>
</dbReference>
<dbReference type="AlphaFoldDB" id="A0A0B6WWX0"/>
<evidence type="ECO:0000313" key="1">
    <source>
        <dbReference type="EMBL" id="CDM65242.1"/>
    </source>
</evidence>
<reference evidence="1 2" key="2">
    <citation type="submission" date="2015-01" db="EMBL/GenBank/DDBJ databases">
        <title>Complete genome sequence of Pyrinomonas methylaliphatogenes type strain K22T.</title>
        <authorList>
            <person name="Lee K.C.Y."/>
            <person name="Power J.F."/>
            <person name="Dunfield P.F."/>
            <person name="Morgan X.C."/>
            <person name="Huttenhower C."/>
            <person name="Stott M.B."/>
        </authorList>
    </citation>
    <scope>NUCLEOTIDE SEQUENCE [LARGE SCALE GENOMIC DNA]</scope>
    <source>
        <strain evidence="1 2">K22</strain>
    </source>
</reference>
<gene>
    <name evidence="1" type="ORF">PYK22_01240</name>
</gene>
<dbReference type="Proteomes" id="UP000031518">
    <property type="component" value="Unassembled WGS sequence"/>
</dbReference>
<organism evidence="1 2">
    <name type="scientific">Pyrinomonas methylaliphatogenes</name>
    <dbReference type="NCBI Taxonomy" id="454194"/>
    <lineage>
        <taxon>Bacteria</taxon>
        <taxon>Pseudomonadati</taxon>
        <taxon>Acidobacteriota</taxon>
        <taxon>Blastocatellia</taxon>
        <taxon>Blastocatellales</taxon>
        <taxon>Pyrinomonadaceae</taxon>
        <taxon>Pyrinomonas</taxon>
    </lineage>
</organism>
<dbReference type="STRING" id="454194.PYK22_01240"/>
<protein>
    <submittedName>
        <fullName evidence="1">Uncharacterized protein</fullName>
    </submittedName>
</protein>
<sequence length="74" mass="8155">MAWGSGRQFRDAFSSASTVHAIGASKNVAEKGLYALIVVLRYNRIRFCDWVGMSESSKFAAPLHFPACGYKVEP</sequence>
<evidence type="ECO:0000313" key="2">
    <source>
        <dbReference type="Proteomes" id="UP000031518"/>
    </source>
</evidence>